<feature type="transmembrane region" description="Helical" evidence="2">
    <location>
        <begin position="303"/>
        <end position="328"/>
    </location>
</feature>
<feature type="transmembrane region" description="Helical" evidence="2">
    <location>
        <begin position="164"/>
        <end position="192"/>
    </location>
</feature>
<dbReference type="Pfam" id="PF13687">
    <property type="entry name" value="DUF4153"/>
    <property type="match status" value="1"/>
</dbReference>
<evidence type="ECO:0000313" key="4">
    <source>
        <dbReference type="Proteomes" id="UP000620266"/>
    </source>
</evidence>
<feature type="transmembrane region" description="Helical" evidence="2">
    <location>
        <begin position="204"/>
        <end position="222"/>
    </location>
</feature>
<feature type="transmembrane region" description="Helical" evidence="2">
    <location>
        <begin position="340"/>
        <end position="361"/>
    </location>
</feature>
<dbReference type="AlphaFoldDB" id="A0A8J2ULH7"/>
<evidence type="ECO:0000256" key="2">
    <source>
        <dbReference type="SAM" id="Phobius"/>
    </source>
</evidence>
<keyword evidence="2" id="KW-0812">Transmembrane</keyword>
<protein>
    <submittedName>
        <fullName evidence="3">DUF4153 domain-containing protein</fullName>
    </submittedName>
</protein>
<feature type="region of interest" description="Disordered" evidence="1">
    <location>
        <begin position="457"/>
        <end position="476"/>
    </location>
</feature>
<comment type="caution">
    <text evidence="3">The sequence shown here is derived from an EMBL/GenBank/DDBJ whole genome shotgun (WGS) entry which is preliminary data.</text>
</comment>
<dbReference type="RefSeq" id="WP_188394724.1">
    <property type="nucleotide sequence ID" value="NZ_BMCG01000001.1"/>
</dbReference>
<gene>
    <name evidence="3" type="ORF">GCM10007205_06550</name>
</gene>
<dbReference type="InterPro" id="IPR025291">
    <property type="entry name" value="DUF4153"/>
</dbReference>
<name>A0A8J2ULH7_9BURK</name>
<keyword evidence="4" id="KW-1185">Reference proteome</keyword>
<organism evidence="3 4">
    <name type="scientific">Oxalicibacterium flavum</name>
    <dbReference type="NCBI Taxonomy" id="179467"/>
    <lineage>
        <taxon>Bacteria</taxon>
        <taxon>Pseudomonadati</taxon>
        <taxon>Pseudomonadota</taxon>
        <taxon>Betaproteobacteria</taxon>
        <taxon>Burkholderiales</taxon>
        <taxon>Oxalobacteraceae</taxon>
        <taxon>Oxalicibacterium</taxon>
    </lineage>
</organism>
<evidence type="ECO:0000256" key="1">
    <source>
        <dbReference type="SAM" id="MobiDB-lite"/>
    </source>
</evidence>
<feature type="transmembrane region" description="Helical" evidence="2">
    <location>
        <begin position="122"/>
        <end position="143"/>
    </location>
</feature>
<feature type="transmembrane region" description="Helical" evidence="2">
    <location>
        <begin position="234"/>
        <end position="260"/>
    </location>
</feature>
<feature type="transmembrane region" description="Helical" evidence="2">
    <location>
        <begin position="55"/>
        <end position="74"/>
    </location>
</feature>
<reference evidence="3" key="2">
    <citation type="submission" date="2020-09" db="EMBL/GenBank/DDBJ databases">
        <authorList>
            <person name="Sun Q."/>
            <person name="Sedlacek I."/>
        </authorList>
    </citation>
    <scope>NUCLEOTIDE SEQUENCE</scope>
    <source>
        <strain evidence="3">CCM 7086</strain>
    </source>
</reference>
<dbReference type="Proteomes" id="UP000620266">
    <property type="component" value="Unassembled WGS sequence"/>
</dbReference>
<reference evidence="3" key="1">
    <citation type="journal article" date="2014" name="Int. J. Syst. Evol. Microbiol.">
        <title>Complete genome sequence of Corynebacterium casei LMG S-19264T (=DSM 44701T), isolated from a smear-ripened cheese.</title>
        <authorList>
            <consortium name="US DOE Joint Genome Institute (JGI-PGF)"/>
            <person name="Walter F."/>
            <person name="Albersmeier A."/>
            <person name="Kalinowski J."/>
            <person name="Ruckert C."/>
        </authorList>
    </citation>
    <scope>NUCLEOTIDE SEQUENCE</scope>
    <source>
        <strain evidence="3">CCM 7086</strain>
    </source>
</reference>
<keyword evidence="2" id="KW-1133">Transmembrane helix</keyword>
<feature type="transmembrane region" description="Helical" evidence="2">
    <location>
        <begin position="373"/>
        <end position="393"/>
    </location>
</feature>
<sequence length="610" mass="67365">MQTAAAEENLSIPRAIVTSRIARLRLLSGLLQGVLLYALYYTARHALWPATNGYLFAPLLLICLFVPVLFISALGHLEKRLLWKWMLAAMAICIALGVHDIWRLDFAGNWQGERDNLTRFMPSGWMVALSALGFFIAHVFVLAGARDQRRIASYATYFETAWKLAIQIMFAILFVGVLWLILWLGAALFMLVKLDFLRRLLDQSWFVIPVLTFALSTALHVTDVRPRIVHGIRSLLLVLMSWLLPVAALIVGGFLVSLPFAGLEPLWATRQATSVLLGAAAVLVVLINAAFQSGEVAGEVARVLRVAARAACLMLLPIAGIAVYALALRVQQYGWTADRIRAAACLLVAACYATGYLWAALERGSWLMRIAQTNIVTALLLLAILLSLFTPLADPARLSVASQMARLESGKTLPAQFDFHYLRFEGARYGDTALHSLQARSEGEHAETISTQARAALSSKNRWERPSQPAATAQTRAANIHVHPAQAALPEGFLAQDWSAYDRPYKIPDCLRQADKRCDAYLLDMNDDGHADILIGEVEPNRQLILFSTDAQGQWRSVGAMDIGYGCKQVPQALKDGQYRAVAPSFRDLEAGGRRLHVQPWGDEQADCKP</sequence>
<accession>A0A8J2ULH7</accession>
<feature type="transmembrane region" description="Helical" evidence="2">
    <location>
        <begin position="24"/>
        <end position="43"/>
    </location>
</feature>
<keyword evidence="2" id="KW-0472">Membrane</keyword>
<feature type="transmembrane region" description="Helical" evidence="2">
    <location>
        <begin position="81"/>
        <end position="102"/>
    </location>
</feature>
<proteinExistence type="predicted"/>
<feature type="transmembrane region" description="Helical" evidence="2">
    <location>
        <begin position="272"/>
        <end position="291"/>
    </location>
</feature>
<evidence type="ECO:0000313" key="3">
    <source>
        <dbReference type="EMBL" id="GGB99919.1"/>
    </source>
</evidence>
<dbReference type="EMBL" id="BMCG01000001">
    <property type="protein sequence ID" value="GGB99919.1"/>
    <property type="molecule type" value="Genomic_DNA"/>
</dbReference>